<dbReference type="RefSeq" id="WP_345111025.1">
    <property type="nucleotide sequence ID" value="NZ_BAABDH010000017.1"/>
</dbReference>
<reference evidence="6" key="1">
    <citation type="journal article" date="2019" name="Int. J. Syst. Evol. Microbiol.">
        <title>The Global Catalogue of Microorganisms (GCM) 10K type strain sequencing project: providing services to taxonomists for standard genome sequencing and annotation.</title>
        <authorList>
            <consortium name="The Broad Institute Genomics Platform"/>
            <consortium name="The Broad Institute Genome Sequencing Center for Infectious Disease"/>
            <person name="Wu L."/>
            <person name="Ma J."/>
        </authorList>
    </citation>
    <scope>NUCLEOTIDE SEQUENCE [LARGE SCALE GENOMIC DNA]</scope>
    <source>
        <strain evidence="6">JCM 17214</strain>
    </source>
</reference>
<keyword evidence="6" id="KW-1185">Reference proteome</keyword>
<proteinExistence type="predicted"/>
<accession>A0ABP7MQ04</accession>
<dbReference type="Proteomes" id="UP001499909">
    <property type="component" value="Unassembled WGS sequence"/>
</dbReference>
<dbReference type="EMBL" id="BAABDH010000017">
    <property type="protein sequence ID" value="GAA3926414.1"/>
    <property type="molecule type" value="Genomic_DNA"/>
</dbReference>
<sequence>MNVLLSVYACNPAHGGEDGNGFHWAWEMARRGHSVWCLTTPPNRADIAEFQARHADDPDARRLHFTFIQVAPLFQFLYRWQFGVYLHYMVWQFVAWRRARKMDRTIHFDLVHHATYSSLKMGSWLWRLGKPMIYGPVGGAQKAPVAFRRYLPGWFRTETLRTAFTWVLTTFDLNLHQNLRHATLVLASNDESAALARRLGAKRVELFLDTGLPEAFHAVSCPVRLSQPVLQLLWVGRLYPNKALPLVLDALAQVDPWIPFHLTVLGDGPMEHLVPGWIEEYGLQGRVTWRGRVPWTEVHDCMVSHDVFIFGSLRDSFASQFMEAMATGLPIITLNHQGARTFLPAAAAIKVPVTQPEETTAAMARAVEYLYNHPTERLAMGRAGYEFAHLQTWPNRLERVLTMLAEAGLETTPRTADGRLTPPPPVSSRRRAELSWPKSPTLAH</sequence>
<dbReference type="PANTHER" id="PTHR12526">
    <property type="entry name" value="GLYCOSYLTRANSFERASE"/>
    <property type="match status" value="1"/>
</dbReference>
<feature type="domain" description="Glycosyl transferase family 1" evidence="4">
    <location>
        <begin position="232"/>
        <end position="386"/>
    </location>
</feature>
<comment type="caution">
    <text evidence="5">The sequence shown here is derived from an EMBL/GenBank/DDBJ whole genome shotgun (WGS) entry which is preliminary data.</text>
</comment>
<dbReference type="PANTHER" id="PTHR12526:SF510">
    <property type="entry name" value="D-INOSITOL 3-PHOSPHATE GLYCOSYLTRANSFERASE"/>
    <property type="match status" value="1"/>
</dbReference>
<evidence type="ECO:0000256" key="3">
    <source>
        <dbReference type="SAM" id="MobiDB-lite"/>
    </source>
</evidence>
<keyword evidence="2" id="KW-0808">Transferase</keyword>
<evidence type="ECO:0000256" key="1">
    <source>
        <dbReference type="ARBA" id="ARBA00022676"/>
    </source>
</evidence>
<dbReference type="Gene3D" id="3.40.50.2000">
    <property type="entry name" value="Glycogen Phosphorylase B"/>
    <property type="match status" value="2"/>
</dbReference>
<dbReference type="SUPFAM" id="SSF53756">
    <property type="entry name" value="UDP-Glycosyltransferase/glycogen phosphorylase"/>
    <property type="match status" value="1"/>
</dbReference>
<evidence type="ECO:0000259" key="4">
    <source>
        <dbReference type="Pfam" id="PF00534"/>
    </source>
</evidence>
<evidence type="ECO:0000313" key="6">
    <source>
        <dbReference type="Proteomes" id="UP001499909"/>
    </source>
</evidence>
<organism evidence="5 6">
    <name type="scientific">Hymenobacter algoricola</name>
    <dbReference type="NCBI Taxonomy" id="486267"/>
    <lineage>
        <taxon>Bacteria</taxon>
        <taxon>Pseudomonadati</taxon>
        <taxon>Bacteroidota</taxon>
        <taxon>Cytophagia</taxon>
        <taxon>Cytophagales</taxon>
        <taxon>Hymenobacteraceae</taxon>
        <taxon>Hymenobacter</taxon>
    </lineage>
</organism>
<dbReference type="Pfam" id="PF00534">
    <property type="entry name" value="Glycos_transf_1"/>
    <property type="match status" value="1"/>
</dbReference>
<gene>
    <name evidence="5" type="ORF">GCM10022406_10360</name>
</gene>
<dbReference type="InterPro" id="IPR001296">
    <property type="entry name" value="Glyco_trans_1"/>
</dbReference>
<protein>
    <recommendedName>
        <fullName evidence="4">Glycosyl transferase family 1 domain-containing protein</fullName>
    </recommendedName>
</protein>
<evidence type="ECO:0000256" key="2">
    <source>
        <dbReference type="ARBA" id="ARBA00022679"/>
    </source>
</evidence>
<feature type="region of interest" description="Disordered" evidence="3">
    <location>
        <begin position="411"/>
        <end position="444"/>
    </location>
</feature>
<evidence type="ECO:0000313" key="5">
    <source>
        <dbReference type="EMBL" id="GAA3926414.1"/>
    </source>
</evidence>
<name>A0ABP7MQ04_9BACT</name>
<keyword evidence="1" id="KW-0328">Glycosyltransferase</keyword>
<dbReference type="CDD" id="cd03801">
    <property type="entry name" value="GT4_PimA-like"/>
    <property type="match status" value="1"/>
</dbReference>